<keyword evidence="8" id="KW-0675">Receptor</keyword>
<dbReference type="InterPro" id="IPR023311">
    <property type="entry name" value="Methusela_ecto_dom_2"/>
</dbReference>
<evidence type="ECO:0000256" key="5">
    <source>
        <dbReference type="ARBA" id="ARBA00022989"/>
    </source>
</evidence>
<sequence length="510" mass="59169">MFLLLLLTVGPKRNVSTAMKVIVILVTCACFVHGDDTISTKNSSSFFVILNHNTNETCEENSTCIRKCCEEGMAMKNKNCTTSDVEFSFSVYDTTQEVSEGNFTFDVVHGKSCTTGRIQKVDSTETGPAHYYVQRNGTLYCPQFRADRVLFYEDYCLENIIFPTHVEFVALLCYRDSDYRQVEETSGYFGMIISMPFLLLTFLVYLIIPEKNLHRKALMFYVICLLLAYVFLVTSNLSKTSFPDVPCHLIGYFIMFFFLGSFLWMNVMCIDMWLTFSGARGYGGTRSTEQKRFLFYCLYAMGAPVMFILFVFLLNTYGDEESIFHPKLGRNKCFLEDGYPQLFYLYLPMAILIGMNIILFILTAIKIQKVKMETAMLKHNDSRKHNYEGDKQQFNLYLKLLFAMGVNWTTEVISWAALWKMQSVPSWIWYLTDLINALYGIFIFFIFVFKKKIWQSLKKRYYVFIGKPHLAQTMVTSTNTRTSHMSSSEVGEYRMSDMRNGRAEERALRP</sequence>
<evidence type="ECO:0000256" key="7">
    <source>
        <dbReference type="ARBA" id="ARBA00023136"/>
    </source>
</evidence>
<dbReference type="EMBL" id="CAACVG010001753">
    <property type="protein sequence ID" value="VEN35597.1"/>
    <property type="molecule type" value="Genomic_DNA"/>
</dbReference>
<dbReference type="InterPro" id="IPR036272">
    <property type="entry name" value="Methuselah_N_sf"/>
</dbReference>
<dbReference type="InterPro" id="IPR051384">
    <property type="entry name" value="Mth_GPCR"/>
</dbReference>
<dbReference type="InterPro" id="IPR017981">
    <property type="entry name" value="GPCR_2-like_7TM"/>
</dbReference>
<dbReference type="GO" id="GO:0012505">
    <property type="term" value="C:endomembrane system"/>
    <property type="evidence" value="ECO:0007669"/>
    <property type="project" value="UniProtKB-SubCell"/>
</dbReference>
<evidence type="ECO:0000256" key="10">
    <source>
        <dbReference type="SAM" id="Phobius"/>
    </source>
</evidence>
<evidence type="ECO:0000259" key="12">
    <source>
        <dbReference type="PROSITE" id="PS50261"/>
    </source>
</evidence>
<feature type="transmembrane region" description="Helical" evidence="10">
    <location>
        <begin position="187"/>
        <end position="206"/>
    </location>
</feature>
<feature type="transmembrane region" description="Helical" evidence="10">
    <location>
        <begin position="427"/>
        <end position="449"/>
    </location>
</feature>
<keyword evidence="9" id="KW-0807">Transducer</keyword>
<keyword evidence="3 10" id="KW-0812">Transmembrane</keyword>
<dbReference type="PANTHER" id="PTHR47154">
    <property type="entry name" value="G-PROTEIN COUPLED RECEPTOR MTH-RELATED"/>
    <property type="match status" value="1"/>
</dbReference>
<dbReference type="GO" id="GO:0005886">
    <property type="term" value="C:plasma membrane"/>
    <property type="evidence" value="ECO:0007669"/>
    <property type="project" value="TreeGrafter"/>
</dbReference>
<dbReference type="SUPFAM" id="SSF63877">
    <property type="entry name" value="Methuselah ectodomain"/>
    <property type="match status" value="1"/>
</dbReference>
<evidence type="ECO:0000256" key="4">
    <source>
        <dbReference type="ARBA" id="ARBA00022729"/>
    </source>
</evidence>
<protein>
    <recommendedName>
        <fullName evidence="12">G-protein coupled receptors family 2 profile 2 domain-containing protein</fullName>
    </recommendedName>
</protein>
<feature type="transmembrane region" description="Helical" evidence="10">
    <location>
        <begin position="218"/>
        <end position="237"/>
    </location>
</feature>
<feature type="transmembrane region" description="Helical" evidence="10">
    <location>
        <begin position="343"/>
        <end position="365"/>
    </location>
</feature>
<organism evidence="13 14">
    <name type="scientific">Callosobruchus maculatus</name>
    <name type="common">Southern cowpea weevil</name>
    <name type="synonym">Pulse bruchid</name>
    <dbReference type="NCBI Taxonomy" id="64391"/>
    <lineage>
        <taxon>Eukaryota</taxon>
        <taxon>Metazoa</taxon>
        <taxon>Ecdysozoa</taxon>
        <taxon>Arthropoda</taxon>
        <taxon>Hexapoda</taxon>
        <taxon>Insecta</taxon>
        <taxon>Pterygota</taxon>
        <taxon>Neoptera</taxon>
        <taxon>Endopterygota</taxon>
        <taxon>Coleoptera</taxon>
        <taxon>Polyphaga</taxon>
        <taxon>Cucujiformia</taxon>
        <taxon>Chrysomeloidea</taxon>
        <taxon>Chrysomelidae</taxon>
        <taxon>Bruchinae</taxon>
        <taxon>Bruchini</taxon>
        <taxon>Callosobruchus</taxon>
    </lineage>
</organism>
<gene>
    <name evidence="13" type="ORF">CALMAC_LOCUS1476</name>
</gene>
<evidence type="ECO:0000313" key="13">
    <source>
        <dbReference type="EMBL" id="VEN35597.1"/>
    </source>
</evidence>
<name>A0A653BJ23_CALMS</name>
<dbReference type="PANTHER" id="PTHR47154:SF2">
    <property type="entry name" value="G-PROTEIN COUPLED RECEPTOR MTH-RELATED"/>
    <property type="match status" value="1"/>
</dbReference>
<feature type="transmembrane region" description="Helical" evidence="10">
    <location>
        <begin position="249"/>
        <end position="273"/>
    </location>
</feature>
<proteinExistence type="inferred from homology"/>
<reference evidence="13 14" key="1">
    <citation type="submission" date="2019-01" db="EMBL/GenBank/DDBJ databases">
        <authorList>
            <person name="Sayadi A."/>
        </authorList>
    </citation>
    <scope>NUCLEOTIDE SEQUENCE [LARGE SCALE GENOMIC DNA]</scope>
</reference>
<evidence type="ECO:0000313" key="14">
    <source>
        <dbReference type="Proteomes" id="UP000410492"/>
    </source>
</evidence>
<evidence type="ECO:0000256" key="11">
    <source>
        <dbReference type="SAM" id="SignalP"/>
    </source>
</evidence>
<feature type="signal peptide" evidence="11">
    <location>
        <begin position="1"/>
        <end position="34"/>
    </location>
</feature>
<evidence type="ECO:0000256" key="3">
    <source>
        <dbReference type="ARBA" id="ARBA00022692"/>
    </source>
</evidence>
<keyword evidence="6" id="KW-0297">G-protein coupled receptor</keyword>
<evidence type="ECO:0000256" key="6">
    <source>
        <dbReference type="ARBA" id="ARBA00023040"/>
    </source>
</evidence>
<dbReference type="Gene3D" id="2.170.180.11">
    <property type="entry name" value="Methuselah ectodomain, domain 2"/>
    <property type="match status" value="1"/>
</dbReference>
<keyword evidence="5 10" id="KW-1133">Transmembrane helix</keyword>
<evidence type="ECO:0000256" key="2">
    <source>
        <dbReference type="ARBA" id="ARBA00008979"/>
    </source>
</evidence>
<comment type="subcellular location">
    <subcellularLocation>
        <location evidence="1">Endomembrane system</location>
        <topology evidence="1">Multi-pass membrane protein</topology>
    </subcellularLocation>
</comment>
<feature type="chain" id="PRO_5024988267" description="G-protein coupled receptors family 2 profile 2 domain-containing protein" evidence="11">
    <location>
        <begin position="35"/>
        <end position="510"/>
    </location>
</feature>
<feature type="domain" description="G-protein coupled receptors family 2 profile 2" evidence="12">
    <location>
        <begin position="183"/>
        <end position="451"/>
    </location>
</feature>
<dbReference type="InterPro" id="IPR000832">
    <property type="entry name" value="GPCR_2_secretin-like"/>
</dbReference>
<dbReference type="PROSITE" id="PS50261">
    <property type="entry name" value="G_PROTEIN_RECEP_F2_4"/>
    <property type="match status" value="1"/>
</dbReference>
<evidence type="ECO:0000256" key="8">
    <source>
        <dbReference type="ARBA" id="ARBA00023170"/>
    </source>
</evidence>
<evidence type="ECO:0000256" key="9">
    <source>
        <dbReference type="ARBA" id="ARBA00023224"/>
    </source>
</evidence>
<evidence type="ECO:0000256" key="1">
    <source>
        <dbReference type="ARBA" id="ARBA00004127"/>
    </source>
</evidence>
<keyword evidence="4 11" id="KW-0732">Signal</keyword>
<dbReference type="GO" id="GO:0008528">
    <property type="term" value="F:G protein-coupled peptide receptor activity"/>
    <property type="evidence" value="ECO:0007669"/>
    <property type="project" value="TreeGrafter"/>
</dbReference>
<dbReference type="Gene3D" id="1.20.1070.10">
    <property type="entry name" value="Rhodopsin 7-helix transmembrane proteins"/>
    <property type="match status" value="1"/>
</dbReference>
<dbReference type="SUPFAM" id="SSF81321">
    <property type="entry name" value="Family A G protein-coupled receptor-like"/>
    <property type="match status" value="1"/>
</dbReference>
<keyword evidence="14" id="KW-1185">Reference proteome</keyword>
<comment type="similarity">
    <text evidence="2">Belongs to the G-protein coupled receptor 2 family. Mth subfamily.</text>
</comment>
<accession>A0A653BJ23</accession>
<dbReference type="CDD" id="cd15039">
    <property type="entry name" value="7tmB3_Methuselah-like"/>
    <property type="match status" value="1"/>
</dbReference>
<feature type="transmembrane region" description="Helical" evidence="10">
    <location>
        <begin position="293"/>
        <end position="314"/>
    </location>
</feature>
<dbReference type="AlphaFoldDB" id="A0A653BJ23"/>
<keyword evidence="7 10" id="KW-0472">Membrane</keyword>
<dbReference type="GO" id="GO:0007166">
    <property type="term" value="P:cell surface receptor signaling pathway"/>
    <property type="evidence" value="ECO:0007669"/>
    <property type="project" value="InterPro"/>
</dbReference>
<dbReference type="Pfam" id="PF00002">
    <property type="entry name" value="7tm_2"/>
    <property type="match status" value="1"/>
</dbReference>
<dbReference type="Proteomes" id="UP000410492">
    <property type="component" value="Unassembled WGS sequence"/>
</dbReference>
<feature type="transmembrane region" description="Helical" evidence="10">
    <location>
        <begin position="400"/>
        <end position="421"/>
    </location>
</feature>
<dbReference type="OrthoDB" id="6134459at2759"/>